<proteinExistence type="predicted"/>
<dbReference type="SUPFAM" id="SSF56784">
    <property type="entry name" value="HAD-like"/>
    <property type="match status" value="1"/>
</dbReference>
<dbReference type="KEGG" id="mdu:MDUV_00660"/>
<dbReference type="Proteomes" id="UP000467006">
    <property type="component" value="Chromosome"/>
</dbReference>
<organism evidence="1 2">
    <name type="scientific">Mycolicibacterium duvalii</name>
    <dbReference type="NCBI Taxonomy" id="39688"/>
    <lineage>
        <taxon>Bacteria</taxon>
        <taxon>Bacillati</taxon>
        <taxon>Actinomycetota</taxon>
        <taxon>Actinomycetes</taxon>
        <taxon>Mycobacteriales</taxon>
        <taxon>Mycobacteriaceae</taxon>
        <taxon>Mycolicibacterium</taxon>
    </lineage>
</organism>
<sequence>MGELDSWNDGPAKSAIVDFVARVTAQDGPDHVPVDDRVAVFDNDGTLWVEKPAYIQLDFLVRRFAEQARADPTLAEKQPYKAAVSGDLGWIGEAITMHYQGDDSRLQELAAGVGAAHANMSVEEFTERVNTFFAEATHPTLGRSYLECTYRPMVELLQFLASNGFTNYIASGGGRDFMRPITGTSYGVPPERVIGSSIGMSYSESDGTGHVIIGDTLDVLDDGPEKPVRIWNRIGRRPILAAGNSNGDVPMLCYTGAHGGPALRLLVLHDDAEREFDYTAGADRSLEYAKTYDWTVVSMKSDWQHVFS</sequence>
<dbReference type="EMBL" id="AP022563">
    <property type="protein sequence ID" value="BBX15206.1"/>
    <property type="molecule type" value="Genomic_DNA"/>
</dbReference>
<gene>
    <name evidence="1" type="ORF">MDUV_00660</name>
</gene>
<protein>
    <submittedName>
        <fullName evidence="1">Nonspecific acid phosphatase</fullName>
    </submittedName>
</protein>
<dbReference type="InterPro" id="IPR036412">
    <property type="entry name" value="HAD-like_sf"/>
</dbReference>
<dbReference type="Gene3D" id="3.40.50.1000">
    <property type="entry name" value="HAD superfamily/HAD-like"/>
    <property type="match status" value="1"/>
</dbReference>
<name>A0A7I7JTM3_9MYCO</name>
<dbReference type="OrthoDB" id="9799365at2"/>
<dbReference type="Pfam" id="PF12710">
    <property type="entry name" value="HAD"/>
    <property type="match status" value="1"/>
</dbReference>
<accession>A0A7I7JTM3</accession>
<reference evidence="1 2" key="1">
    <citation type="journal article" date="2019" name="Emerg. Microbes Infect.">
        <title>Comprehensive subspecies identification of 175 nontuberculous mycobacteria species based on 7547 genomic profiles.</title>
        <authorList>
            <person name="Matsumoto Y."/>
            <person name="Kinjo T."/>
            <person name="Motooka D."/>
            <person name="Nabeya D."/>
            <person name="Jung N."/>
            <person name="Uechi K."/>
            <person name="Horii T."/>
            <person name="Iida T."/>
            <person name="Fujita J."/>
            <person name="Nakamura S."/>
        </authorList>
    </citation>
    <scope>NUCLEOTIDE SEQUENCE [LARGE SCALE GENOMIC DNA]</scope>
    <source>
        <strain evidence="1 2">JCM 6396</strain>
    </source>
</reference>
<dbReference type="RefSeq" id="WP_098005180.1">
    <property type="nucleotide sequence ID" value="NZ_AP022563.1"/>
</dbReference>
<evidence type="ECO:0000313" key="1">
    <source>
        <dbReference type="EMBL" id="BBX15206.1"/>
    </source>
</evidence>
<dbReference type="InterPro" id="IPR023214">
    <property type="entry name" value="HAD_sf"/>
</dbReference>
<evidence type="ECO:0000313" key="2">
    <source>
        <dbReference type="Proteomes" id="UP000467006"/>
    </source>
</evidence>
<keyword evidence="2" id="KW-1185">Reference proteome</keyword>
<dbReference type="AlphaFoldDB" id="A0A7I7JTM3"/>